<name>A0ABD3GH34_9MARC</name>
<feature type="compositionally biased region" description="Polar residues" evidence="1">
    <location>
        <begin position="298"/>
        <end position="310"/>
    </location>
</feature>
<proteinExistence type="predicted"/>
<evidence type="ECO:0000313" key="3">
    <source>
        <dbReference type="Proteomes" id="UP001633002"/>
    </source>
</evidence>
<feature type="region of interest" description="Disordered" evidence="1">
    <location>
        <begin position="298"/>
        <end position="320"/>
    </location>
</feature>
<dbReference type="Proteomes" id="UP001633002">
    <property type="component" value="Unassembled WGS sequence"/>
</dbReference>
<dbReference type="EMBL" id="JBJQOH010000007">
    <property type="protein sequence ID" value="KAL3677911.1"/>
    <property type="molecule type" value="Genomic_DNA"/>
</dbReference>
<evidence type="ECO:0000313" key="2">
    <source>
        <dbReference type="EMBL" id="KAL3677911.1"/>
    </source>
</evidence>
<sequence>MQALLQCVKDGVIQSNATELTDVQKFFADVQAAVDQLQNLHHLKELVYDPINTWDLMWDPVSQAGDSSFYISPCTMEAAVAGLLAPQLIPALTEGITQLIKYLAEVRAIKKHNKLIQEEITNFSERLRSNLELVRTKLPERVSGVALDTLVKDLQKANEYMQQSLAEGKFKTFWSAKETRACLEALRQKLMASFQMAFLVTSLDVALEGHRSTENFQGVMVELFWAPKSHSAAAQAEMRDLFRPLVVGQNQHMRRQEQMTKMMDDMRATLAQIASQQEDGVSEKFSNDVATVIRQLLSDSTGESSGSANADNEEFREAST</sequence>
<accession>A0ABD3GH34</accession>
<keyword evidence="3" id="KW-1185">Reference proteome</keyword>
<comment type="caution">
    <text evidence="2">The sequence shown here is derived from an EMBL/GenBank/DDBJ whole genome shotgun (WGS) entry which is preliminary data.</text>
</comment>
<protein>
    <submittedName>
        <fullName evidence="2">Uncharacterized protein</fullName>
    </submittedName>
</protein>
<evidence type="ECO:0000256" key="1">
    <source>
        <dbReference type="SAM" id="MobiDB-lite"/>
    </source>
</evidence>
<dbReference type="AlphaFoldDB" id="A0ABD3GH34"/>
<reference evidence="2 3" key="1">
    <citation type="submission" date="2024-09" db="EMBL/GenBank/DDBJ databases">
        <title>Chromosome-scale assembly of Riccia sorocarpa.</title>
        <authorList>
            <person name="Paukszto L."/>
        </authorList>
    </citation>
    <scope>NUCLEOTIDE SEQUENCE [LARGE SCALE GENOMIC DNA]</scope>
    <source>
        <strain evidence="2">LP-2024</strain>
        <tissue evidence="2">Aerial parts of the thallus</tissue>
    </source>
</reference>
<gene>
    <name evidence="2" type="ORF">R1sor_020867</name>
</gene>
<organism evidence="2 3">
    <name type="scientific">Riccia sorocarpa</name>
    <dbReference type="NCBI Taxonomy" id="122646"/>
    <lineage>
        <taxon>Eukaryota</taxon>
        <taxon>Viridiplantae</taxon>
        <taxon>Streptophyta</taxon>
        <taxon>Embryophyta</taxon>
        <taxon>Marchantiophyta</taxon>
        <taxon>Marchantiopsida</taxon>
        <taxon>Marchantiidae</taxon>
        <taxon>Marchantiales</taxon>
        <taxon>Ricciaceae</taxon>
        <taxon>Riccia</taxon>
    </lineage>
</organism>